<dbReference type="Gene3D" id="3.40.366.10">
    <property type="entry name" value="Malonyl-Coenzyme A Acyl Carrier Protein, domain 2"/>
    <property type="match status" value="1"/>
</dbReference>
<dbReference type="InterPro" id="IPR050858">
    <property type="entry name" value="Mal-CoA-ACP_Trans/PKS_FabD"/>
</dbReference>
<evidence type="ECO:0000256" key="2">
    <source>
        <dbReference type="ARBA" id="ARBA00023315"/>
    </source>
</evidence>
<dbReference type="PROSITE" id="PS50084">
    <property type="entry name" value="KH_TYPE_1"/>
    <property type="match status" value="1"/>
</dbReference>
<dbReference type="STRING" id="1236976.JCM16418_1308"/>
<dbReference type="Pfam" id="PF00698">
    <property type="entry name" value="Acyl_transf_1"/>
    <property type="match status" value="1"/>
</dbReference>
<dbReference type="InterPro" id="IPR001227">
    <property type="entry name" value="Ac_transferase_dom_sf"/>
</dbReference>
<comment type="similarity">
    <text evidence="4">Belongs to the fabD family.</text>
</comment>
<dbReference type="PANTHER" id="PTHR42681">
    <property type="entry name" value="MALONYL-COA-ACYL CARRIER PROTEIN TRANSACYLASE, MITOCHONDRIAL"/>
    <property type="match status" value="1"/>
</dbReference>
<dbReference type="InterPro" id="IPR016035">
    <property type="entry name" value="Acyl_Trfase/lysoPLipase"/>
</dbReference>
<feature type="domain" description="Malonyl-CoA:ACP transacylase (MAT)" evidence="7">
    <location>
        <begin position="5"/>
        <end position="285"/>
    </location>
</feature>
<dbReference type="GO" id="GO:0003723">
    <property type="term" value="F:RNA binding"/>
    <property type="evidence" value="ECO:0007669"/>
    <property type="project" value="UniProtKB-UniRule"/>
</dbReference>
<dbReference type="EMBL" id="BAVZ01000003">
    <property type="protein sequence ID" value="GAF07298.1"/>
    <property type="molecule type" value="Genomic_DNA"/>
</dbReference>
<dbReference type="Gene3D" id="3.30.70.250">
    <property type="entry name" value="Malonyl-CoA ACP transacylase, ACP-binding"/>
    <property type="match status" value="1"/>
</dbReference>
<organism evidence="8 9">
    <name type="scientific">Paenibacillus pini JCM 16418</name>
    <dbReference type="NCBI Taxonomy" id="1236976"/>
    <lineage>
        <taxon>Bacteria</taxon>
        <taxon>Bacillati</taxon>
        <taxon>Bacillota</taxon>
        <taxon>Bacilli</taxon>
        <taxon>Bacillales</taxon>
        <taxon>Paenibacillaceae</taxon>
        <taxon>Paenibacillus</taxon>
    </lineage>
</organism>
<dbReference type="OrthoDB" id="9805460at2"/>
<sequence>MSTYLFPGQGSQLKGMGRSLFDEFPDLTDQADDVLGYSIKRLCLDDPYAYLSKTQYTQPALYVVNALSYLSKITETGRKPDFVAGHSLGEYNALFAAGAFDFKMGLELVQKRGELMSAVSGGAMAAVIGLKAEQVEEVLERNQLSSVDVANYNTDTQIVITGRKEDIEKAQPIFETNDSVQKFVLLNVSGAFHSRYMREVGEAFKLFLQSYTFQPLSIPVISNVNAKPYQHERIAQSLSDQISLAVKWSDSINYLFEQGETVFEEIGPGRVLTGMFVKIRIDREMAGL</sequence>
<accession>W7YI50</accession>
<reference evidence="8 9" key="1">
    <citation type="journal article" date="2014" name="Genome Announc.">
        <title>Draft Genome Sequence of Paenibacillus pini JCM 16418T, Isolated from the Rhizosphere of Pine Tree.</title>
        <authorList>
            <person name="Yuki M."/>
            <person name="Oshima K."/>
            <person name="Suda W."/>
            <person name="Oshida Y."/>
            <person name="Kitamura K."/>
            <person name="Iida Y."/>
            <person name="Hattori M."/>
            <person name="Ohkuma M."/>
        </authorList>
    </citation>
    <scope>NUCLEOTIDE SEQUENCE [LARGE SCALE GENOMIC DNA]</scope>
    <source>
        <strain evidence="8 9">JCM 16418</strain>
    </source>
</reference>
<dbReference type="InterPro" id="IPR014043">
    <property type="entry name" value="Acyl_transferase_dom"/>
</dbReference>
<name>W7YI50_9BACL</name>
<protein>
    <recommendedName>
        <fullName evidence="4">Malonyl CoA-acyl carrier protein transacylase</fullName>
        <ecNumber evidence="4">2.3.1.39</ecNumber>
    </recommendedName>
</protein>
<feature type="active site" evidence="5">
    <location>
        <position position="87"/>
    </location>
</feature>
<evidence type="ECO:0000256" key="3">
    <source>
        <dbReference type="ARBA" id="ARBA00048462"/>
    </source>
</evidence>
<keyword evidence="9" id="KW-1185">Reference proteome</keyword>
<dbReference type="PANTHER" id="PTHR42681:SF1">
    <property type="entry name" value="MALONYL-COA-ACYL CARRIER PROTEIN TRANSACYLASE, MITOCHONDRIAL"/>
    <property type="match status" value="1"/>
</dbReference>
<dbReference type="eggNOG" id="COG0331">
    <property type="taxonomic scope" value="Bacteria"/>
</dbReference>
<dbReference type="EC" id="2.3.1.39" evidence="4"/>
<keyword evidence="2 4" id="KW-0012">Acyltransferase</keyword>
<evidence type="ECO:0000256" key="1">
    <source>
        <dbReference type="ARBA" id="ARBA00022679"/>
    </source>
</evidence>
<gene>
    <name evidence="8" type="ORF">JCM16418_1308</name>
</gene>
<evidence type="ECO:0000259" key="7">
    <source>
        <dbReference type="SMART" id="SM00827"/>
    </source>
</evidence>
<evidence type="ECO:0000313" key="8">
    <source>
        <dbReference type="EMBL" id="GAF07298.1"/>
    </source>
</evidence>
<dbReference type="GO" id="GO:0005829">
    <property type="term" value="C:cytosol"/>
    <property type="evidence" value="ECO:0007669"/>
    <property type="project" value="TreeGrafter"/>
</dbReference>
<evidence type="ECO:0000256" key="4">
    <source>
        <dbReference type="PIRNR" id="PIRNR000446"/>
    </source>
</evidence>
<keyword evidence="1 4" id="KW-0808">Transferase</keyword>
<dbReference type="PIRSF" id="PIRSF000446">
    <property type="entry name" value="Mct"/>
    <property type="match status" value="1"/>
</dbReference>
<dbReference type="InterPro" id="IPR016036">
    <property type="entry name" value="Malonyl_transacylase_ACP-bd"/>
</dbReference>
<proteinExistence type="inferred from homology"/>
<keyword evidence="6" id="KW-0694">RNA-binding</keyword>
<dbReference type="SUPFAM" id="SSF52151">
    <property type="entry name" value="FabD/lysophospholipase-like"/>
    <property type="match status" value="1"/>
</dbReference>
<feature type="active site" evidence="5">
    <location>
        <position position="193"/>
    </location>
</feature>
<dbReference type="RefSeq" id="WP_036646961.1">
    <property type="nucleotide sequence ID" value="NZ_BAVZ01000003.1"/>
</dbReference>
<dbReference type="SUPFAM" id="SSF55048">
    <property type="entry name" value="Probable ACP-binding domain of malonyl-CoA ACP transacylase"/>
    <property type="match status" value="1"/>
</dbReference>
<dbReference type="SMART" id="SM00827">
    <property type="entry name" value="PKS_AT"/>
    <property type="match status" value="1"/>
</dbReference>
<dbReference type="NCBIfam" id="TIGR00128">
    <property type="entry name" value="fabD"/>
    <property type="match status" value="1"/>
</dbReference>
<dbReference type="AlphaFoldDB" id="W7YI50"/>
<comment type="caution">
    <text evidence="8">The sequence shown here is derived from an EMBL/GenBank/DDBJ whole genome shotgun (WGS) entry which is preliminary data.</text>
</comment>
<dbReference type="InterPro" id="IPR004410">
    <property type="entry name" value="Malonyl_CoA-ACP_transAc_FabD"/>
</dbReference>
<evidence type="ECO:0000256" key="5">
    <source>
        <dbReference type="PIRSR" id="PIRSR000446-1"/>
    </source>
</evidence>
<dbReference type="InterPro" id="IPR024925">
    <property type="entry name" value="Malonyl_CoA-ACP_transAc"/>
</dbReference>
<comment type="catalytic activity">
    <reaction evidence="3 4">
        <text>holo-[ACP] + malonyl-CoA = malonyl-[ACP] + CoA</text>
        <dbReference type="Rhea" id="RHEA:41792"/>
        <dbReference type="Rhea" id="RHEA-COMP:9623"/>
        <dbReference type="Rhea" id="RHEA-COMP:9685"/>
        <dbReference type="ChEBI" id="CHEBI:57287"/>
        <dbReference type="ChEBI" id="CHEBI:57384"/>
        <dbReference type="ChEBI" id="CHEBI:64479"/>
        <dbReference type="ChEBI" id="CHEBI:78449"/>
        <dbReference type="EC" id="2.3.1.39"/>
    </reaction>
</comment>
<evidence type="ECO:0000313" key="9">
    <source>
        <dbReference type="Proteomes" id="UP000019364"/>
    </source>
</evidence>
<dbReference type="GO" id="GO:0004314">
    <property type="term" value="F:[acyl-carrier-protein] S-malonyltransferase activity"/>
    <property type="evidence" value="ECO:0007669"/>
    <property type="project" value="UniProtKB-EC"/>
</dbReference>
<dbReference type="Proteomes" id="UP000019364">
    <property type="component" value="Unassembled WGS sequence"/>
</dbReference>
<evidence type="ECO:0000256" key="6">
    <source>
        <dbReference type="PROSITE-ProRule" id="PRU00117"/>
    </source>
</evidence>
<dbReference type="GO" id="GO:0006633">
    <property type="term" value="P:fatty acid biosynthetic process"/>
    <property type="evidence" value="ECO:0007669"/>
    <property type="project" value="TreeGrafter"/>
</dbReference>